<keyword evidence="5" id="KW-0732">Signal</keyword>
<evidence type="ECO:0000256" key="2">
    <source>
        <dbReference type="ARBA" id="ARBA00022989"/>
    </source>
</evidence>
<dbReference type="GO" id="GO:0140359">
    <property type="term" value="F:ABC-type transporter activity"/>
    <property type="evidence" value="ECO:0007669"/>
    <property type="project" value="InterPro"/>
</dbReference>
<sequence>MFVNSTSLRLICGLLVLFHHTIEVVRASSFVEQTPCDDTSMNPCSEARGLNRNVLPTDMDSSQGEPGALRGSDLVEVDEPFLWRHGIESSLISTDSLMNAFIVGPSENLTSKAQGPPLGGHLPVIVNGSDDEGRKSAQPWPIYAAMLSLLLVLVVVFEYLHLSWSETDFNESISTPQENTQGGNTNPLELNKMLSLIKPYFTGSTRKKSSWRYALVLTLLSLCNVGLSYLVNDITARYWNCIQSKDFENFLLNVCNFIFCIVGDILLSAYGMYLRSMFLLEWRAHHTARLQKMWLKDSA</sequence>
<dbReference type="GeneID" id="9060296"/>
<dbReference type="EMBL" id="GG674496">
    <property type="protein sequence ID" value="EER14259.1"/>
    <property type="molecule type" value="Genomic_DNA"/>
</dbReference>
<proteinExistence type="predicted"/>
<accession>C5KMV1</accession>
<dbReference type="InterPro" id="IPR011527">
    <property type="entry name" value="ABC1_TM_dom"/>
</dbReference>
<evidence type="ECO:0000313" key="8">
    <source>
        <dbReference type="Proteomes" id="UP000007800"/>
    </source>
</evidence>
<evidence type="ECO:0000259" key="6">
    <source>
        <dbReference type="Pfam" id="PF06472"/>
    </source>
</evidence>
<feature type="transmembrane region" description="Helical" evidence="4">
    <location>
        <begin position="213"/>
        <end position="231"/>
    </location>
</feature>
<dbReference type="RefSeq" id="XP_002782464.1">
    <property type="nucleotide sequence ID" value="XM_002782418.1"/>
</dbReference>
<dbReference type="Proteomes" id="UP000007800">
    <property type="component" value="Unassembled WGS sequence"/>
</dbReference>
<evidence type="ECO:0000256" key="4">
    <source>
        <dbReference type="SAM" id="Phobius"/>
    </source>
</evidence>
<dbReference type="Pfam" id="PF06472">
    <property type="entry name" value="ABC_membrane_2"/>
    <property type="match status" value="1"/>
</dbReference>
<dbReference type="GO" id="GO:0005524">
    <property type="term" value="F:ATP binding"/>
    <property type="evidence" value="ECO:0007669"/>
    <property type="project" value="InterPro"/>
</dbReference>
<protein>
    <recommendedName>
        <fullName evidence="6">ABC transmembrane type-1 domain-containing protein</fullName>
    </recommendedName>
</protein>
<feature type="chain" id="PRO_5002953984" description="ABC transmembrane type-1 domain-containing protein" evidence="5">
    <location>
        <begin position="28"/>
        <end position="299"/>
    </location>
</feature>
<keyword evidence="8" id="KW-1185">Reference proteome</keyword>
<organism evidence="8">
    <name type="scientific">Perkinsus marinus (strain ATCC 50983 / TXsc)</name>
    <dbReference type="NCBI Taxonomy" id="423536"/>
    <lineage>
        <taxon>Eukaryota</taxon>
        <taxon>Sar</taxon>
        <taxon>Alveolata</taxon>
        <taxon>Perkinsozoa</taxon>
        <taxon>Perkinsea</taxon>
        <taxon>Perkinsida</taxon>
        <taxon>Perkinsidae</taxon>
        <taxon>Perkinsus</taxon>
    </lineage>
</organism>
<dbReference type="OMA" id="DITARYW"/>
<feature type="signal peptide" evidence="5">
    <location>
        <begin position="1"/>
        <end position="27"/>
    </location>
</feature>
<evidence type="ECO:0000313" key="7">
    <source>
        <dbReference type="EMBL" id="EER14259.1"/>
    </source>
</evidence>
<name>C5KMV1_PERM5</name>
<evidence type="ECO:0000256" key="3">
    <source>
        <dbReference type="ARBA" id="ARBA00023136"/>
    </source>
</evidence>
<feature type="transmembrane region" description="Helical" evidence="4">
    <location>
        <begin position="140"/>
        <end position="160"/>
    </location>
</feature>
<dbReference type="InParanoid" id="C5KMV1"/>
<evidence type="ECO:0000256" key="5">
    <source>
        <dbReference type="SAM" id="SignalP"/>
    </source>
</evidence>
<keyword evidence="3 4" id="KW-0472">Membrane</keyword>
<gene>
    <name evidence="7" type="ORF">Pmar_PMAR029330</name>
</gene>
<dbReference type="GO" id="GO:0016020">
    <property type="term" value="C:membrane"/>
    <property type="evidence" value="ECO:0007669"/>
    <property type="project" value="InterPro"/>
</dbReference>
<evidence type="ECO:0000256" key="1">
    <source>
        <dbReference type="ARBA" id="ARBA00022692"/>
    </source>
</evidence>
<feature type="domain" description="ABC transmembrane type-1" evidence="6">
    <location>
        <begin position="196"/>
        <end position="298"/>
    </location>
</feature>
<keyword evidence="2 4" id="KW-1133">Transmembrane helix</keyword>
<keyword evidence="1 4" id="KW-0812">Transmembrane</keyword>
<dbReference type="AlphaFoldDB" id="C5KMV1"/>
<feature type="transmembrane region" description="Helical" evidence="4">
    <location>
        <begin position="251"/>
        <end position="273"/>
    </location>
</feature>
<reference evidence="7 8" key="1">
    <citation type="submission" date="2008-07" db="EMBL/GenBank/DDBJ databases">
        <authorList>
            <person name="El-Sayed N."/>
            <person name="Caler E."/>
            <person name="Inman J."/>
            <person name="Amedeo P."/>
            <person name="Hass B."/>
            <person name="Wortman J."/>
        </authorList>
    </citation>
    <scope>NUCLEOTIDE SEQUENCE [LARGE SCALE GENOMIC DNA]</scope>
    <source>
        <strain evidence="8">ATCC 50983 / TXsc</strain>
    </source>
</reference>